<sequence>MRLRLKHAAAAAVLAFGATGAAHAEHYDLGPVVYILPANTATGHVDNLTIGSFTLTDKSNIEGLVYAADTLSGTYPWGGTFSFTLASVSPTGSIVSGVGTYTSSGATFSYDNLAAGSYTVRVSFNWANSGQLRQAQLFSTIDTTTAVPEPAPVALAGLGVASLLIRRRKARKA</sequence>
<reference evidence="4" key="2">
    <citation type="submission" date="2025-08" db="UniProtKB">
        <authorList>
            <consortium name="RefSeq"/>
        </authorList>
    </citation>
    <scope>IDENTIFICATION</scope>
</reference>
<organism evidence="3 4">
    <name type="scientific">Derxia gummosa DSM 723</name>
    <dbReference type="NCBI Taxonomy" id="1121388"/>
    <lineage>
        <taxon>Bacteria</taxon>
        <taxon>Pseudomonadati</taxon>
        <taxon>Pseudomonadota</taxon>
        <taxon>Betaproteobacteria</taxon>
        <taxon>Burkholderiales</taxon>
        <taxon>Alcaligenaceae</taxon>
        <taxon>Derxia</taxon>
    </lineage>
</organism>
<feature type="signal peptide" evidence="1">
    <location>
        <begin position="1"/>
        <end position="24"/>
    </location>
</feature>
<feature type="chain" id="PRO_5034680336" evidence="1">
    <location>
        <begin position="25"/>
        <end position="173"/>
    </location>
</feature>
<keyword evidence="3" id="KW-1185">Reference proteome</keyword>
<evidence type="ECO:0000313" key="4">
    <source>
        <dbReference type="RefSeq" id="WP_028311426.1"/>
    </source>
</evidence>
<name>A0A8B6X3W2_9BURK</name>
<evidence type="ECO:0000313" key="3">
    <source>
        <dbReference type="Proteomes" id="UP000675920"/>
    </source>
</evidence>
<evidence type="ECO:0000256" key="1">
    <source>
        <dbReference type="SAM" id="SignalP"/>
    </source>
</evidence>
<dbReference type="Proteomes" id="UP000675920">
    <property type="component" value="Unplaced"/>
</dbReference>
<dbReference type="AlphaFoldDB" id="A0A8B6X3W2"/>
<dbReference type="RefSeq" id="WP_028311426.1">
    <property type="nucleotide sequence ID" value="NZ_AXWS01000008.1"/>
</dbReference>
<accession>A0A8B6X3W2</accession>
<evidence type="ECO:0000259" key="2">
    <source>
        <dbReference type="Pfam" id="PF07589"/>
    </source>
</evidence>
<protein>
    <submittedName>
        <fullName evidence="4">PEP-CTERM sorting domain-containing protein</fullName>
    </submittedName>
</protein>
<reference evidence="4" key="1">
    <citation type="journal article" date="2006" name="BMC Biol.">
        <title>Exopolysaccharide-associated protein sorting in environmental organisms: the PEP-CTERM/EpsH system. Application of a novel phylogenetic profiling heuristic.</title>
        <authorList>
            <person name="Haft D.H."/>
            <person name="Paulsen I.T."/>
            <person name="Ward N."/>
            <person name="Selengut J.D."/>
        </authorList>
    </citation>
    <scope>NUCLEOTIDE SEQUENCE</scope>
</reference>
<dbReference type="Pfam" id="PF07589">
    <property type="entry name" value="PEP-CTERM"/>
    <property type="match status" value="1"/>
</dbReference>
<keyword evidence="1" id="KW-0732">Signal</keyword>
<feature type="domain" description="Ice-binding protein C-terminal" evidence="2">
    <location>
        <begin position="146"/>
        <end position="168"/>
    </location>
</feature>
<proteinExistence type="predicted"/>
<dbReference type="InterPro" id="IPR013424">
    <property type="entry name" value="Ice-binding_C"/>
</dbReference>